<accession>A0A9D4IXR7</accession>
<dbReference type="Pfam" id="PF00188">
    <property type="entry name" value="CAP"/>
    <property type="match status" value="1"/>
</dbReference>
<dbReference type="InterPro" id="IPR001283">
    <property type="entry name" value="CRISP-related"/>
</dbReference>
<feature type="domain" description="SCP" evidence="2">
    <location>
        <begin position="260"/>
        <end position="393"/>
    </location>
</feature>
<evidence type="ECO:0000313" key="4">
    <source>
        <dbReference type="Proteomes" id="UP000828390"/>
    </source>
</evidence>
<comment type="caution">
    <text evidence="3">The sequence shown here is derived from an EMBL/GenBank/DDBJ whole genome shotgun (WGS) entry which is preliminary data.</text>
</comment>
<feature type="compositionally biased region" description="Basic and acidic residues" evidence="1">
    <location>
        <begin position="458"/>
        <end position="467"/>
    </location>
</feature>
<dbReference type="FunFam" id="3.40.33.10:FF:000010">
    <property type="entry name" value="Predicted protein"/>
    <property type="match status" value="1"/>
</dbReference>
<dbReference type="Proteomes" id="UP000828390">
    <property type="component" value="Unassembled WGS sequence"/>
</dbReference>
<name>A0A9D4IXR7_DREPO</name>
<feature type="region of interest" description="Disordered" evidence="1">
    <location>
        <begin position="981"/>
        <end position="1000"/>
    </location>
</feature>
<reference evidence="3" key="2">
    <citation type="submission" date="2020-11" db="EMBL/GenBank/DDBJ databases">
        <authorList>
            <person name="McCartney M.A."/>
            <person name="Auch B."/>
            <person name="Kono T."/>
            <person name="Mallez S."/>
            <person name="Becker A."/>
            <person name="Gohl D.M."/>
            <person name="Silverstein K.A.T."/>
            <person name="Koren S."/>
            <person name="Bechman K.B."/>
            <person name="Herman A."/>
            <person name="Abrahante J.E."/>
            <person name="Garbe J."/>
        </authorList>
    </citation>
    <scope>NUCLEOTIDE SEQUENCE</scope>
    <source>
        <strain evidence="3">Duluth1</strain>
        <tissue evidence="3">Whole animal</tissue>
    </source>
</reference>
<dbReference type="InterPro" id="IPR035940">
    <property type="entry name" value="CAP_sf"/>
</dbReference>
<dbReference type="PANTHER" id="PTHR10334">
    <property type="entry name" value="CYSTEINE-RICH SECRETORY PROTEIN-RELATED"/>
    <property type="match status" value="1"/>
</dbReference>
<evidence type="ECO:0000313" key="3">
    <source>
        <dbReference type="EMBL" id="KAH3792201.1"/>
    </source>
</evidence>
<dbReference type="InterPro" id="IPR034113">
    <property type="entry name" value="SCP_GAPR1-like"/>
</dbReference>
<dbReference type="SUPFAM" id="SSF55797">
    <property type="entry name" value="PR-1-like"/>
    <property type="match status" value="1"/>
</dbReference>
<organism evidence="3 4">
    <name type="scientific">Dreissena polymorpha</name>
    <name type="common">Zebra mussel</name>
    <name type="synonym">Mytilus polymorpha</name>
    <dbReference type="NCBI Taxonomy" id="45954"/>
    <lineage>
        <taxon>Eukaryota</taxon>
        <taxon>Metazoa</taxon>
        <taxon>Spiralia</taxon>
        <taxon>Lophotrochozoa</taxon>
        <taxon>Mollusca</taxon>
        <taxon>Bivalvia</taxon>
        <taxon>Autobranchia</taxon>
        <taxon>Heteroconchia</taxon>
        <taxon>Euheterodonta</taxon>
        <taxon>Imparidentia</taxon>
        <taxon>Neoheterodontei</taxon>
        <taxon>Myida</taxon>
        <taxon>Dreissenoidea</taxon>
        <taxon>Dreissenidae</taxon>
        <taxon>Dreissena</taxon>
    </lineage>
</organism>
<dbReference type="InterPro" id="IPR014044">
    <property type="entry name" value="CAP_dom"/>
</dbReference>
<dbReference type="EMBL" id="JAIWYP010000007">
    <property type="protein sequence ID" value="KAH3792201.1"/>
    <property type="molecule type" value="Genomic_DNA"/>
</dbReference>
<dbReference type="Gene3D" id="3.40.33.10">
    <property type="entry name" value="CAP"/>
    <property type="match status" value="1"/>
</dbReference>
<proteinExistence type="predicted"/>
<dbReference type="AlphaFoldDB" id="A0A9D4IXR7"/>
<dbReference type="CDD" id="cd05382">
    <property type="entry name" value="CAP_GAPR1-like"/>
    <property type="match status" value="1"/>
</dbReference>
<sequence length="1079" mass="122185">MENDRKPTSDMDRNISEKQIMISDLEIIQKSLDNLREALSRQQNHVARDFEERVRHVYDDVINDISLIRDRVTSISGDITRGATSKPVERFQYRKDLIKRVRNETEPRGKLKQSKSVDFVDAKEFDLSESRSTEHLSDNPPIGQRLCLSSASIYTKGGRRKVPGYGCCFTGDGKTLPYRSYRPWYSLFRSPSEIWNLSDIGSRSSSVDGLDLADGTALCGDVTDDWRVKVAPYMWDGWEVPGLDKTDVEKMKLRLEQISIIRDEVADVHNEYRRKHGVPEVRVSPRLAKDAQKWAETLAMIGYPQYSNTPNRGENILVVDIDNELTGRQVVDTWYREGRHYKYSDTCWQRGTSNFTQMIWKSTNQLGVGVAKYPYHDSYIVVVQYIPPGNFNTEEDFRQNVTPHLKSKGVRFSASSDDTNTQVMEPAKYNSASHVYHERGLYNRSSHNDDSKSGTQEKANESKEFKNATKSVMETDQNALYDRSNSNIFPRALTNERLETKANTVTKEKRVAETSCKNSSTHKNEGVTGTIKNINTTNIGEAQFKGKVNSSSPEIVASQRTLIYDSSADNIEKETVDVKQHAIEEQWIKMPLKKIQKGNITSNENKHSGKETIIDSNWSKDMVETELDGTGTNKRVTVDSNTTIKTCNDNNEVKTLAFDEHIPMSINHVASQGTLKYDSCANNQEKETVYAKQQELEEQWIQIPLEKIPIGKIASTENVQSGTDSLLDSNLNTHTFETELDCNLTNTRSEVGSTTTKRICSDINKDTTLAFDEDMPISIYHVRNSSDIEIKDGNSVTSSNLQLREENFKSDFIVDKDTKRDTLYDTNGMDKEKFTILPKLNKTATSKDTDDAKKLKQIDSQVNSKSKDATGIRQKEMNINKRHFSKGLAVTHNDRCGGRMTYVSELPSQHTHASKTINEDDVMIYDHMIFVQKDKNRSPIPAKMERDNESGNVDKSKASMDDKHNSACLKTSACRTSNKDNAEEIDKNSDPYCETGETSGHRHVTKELELYGDADLEKLQSAERKHTIDAEMLEEASSLKSSDKDITDSEAITDSETIGKGKVYTYHVATLKAGPWLIK</sequence>
<dbReference type="SMART" id="SM00198">
    <property type="entry name" value="SCP"/>
    <property type="match status" value="1"/>
</dbReference>
<keyword evidence="4" id="KW-1185">Reference proteome</keyword>
<evidence type="ECO:0000259" key="2">
    <source>
        <dbReference type="SMART" id="SM00198"/>
    </source>
</evidence>
<feature type="compositionally biased region" description="Polar residues" evidence="1">
    <location>
        <begin position="413"/>
        <end position="423"/>
    </location>
</feature>
<feature type="region of interest" description="Disordered" evidence="1">
    <location>
        <begin position="936"/>
        <end position="964"/>
    </location>
</feature>
<feature type="compositionally biased region" description="Basic and acidic residues" evidence="1">
    <location>
        <begin position="435"/>
        <end position="452"/>
    </location>
</feature>
<gene>
    <name evidence="3" type="ORF">DPMN_145692</name>
</gene>
<feature type="region of interest" description="Disordered" evidence="1">
    <location>
        <begin position="408"/>
        <end position="468"/>
    </location>
</feature>
<evidence type="ECO:0000256" key="1">
    <source>
        <dbReference type="SAM" id="MobiDB-lite"/>
    </source>
</evidence>
<protein>
    <recommendedName>
        <fullName evidence="2">SCP domain-containing protein</fullName>
    </recommendedName>
</protein>
<reference evidence="3" key="1">
    <citation type="journal article" date="2019" name="bioRxiv">
        <title>The Genome of the Zebra Mussel, Dreissena polymorpha: A Resource for Invasive Species Research.</title>
        <authorList>
            <person name="McCartney M.A."/>
            <person name="Auch B."/>
            <person name="Kono T."/>
            <person name="Mallez S."/>
            <person name="Zhang Y."/>
            <person name="Obille A."/>
            <person name="Becker A."/>
            <person name="Abrahante J.E."/>
            <person name="Garbe J."/>
            <person name="Badalamenti J.P."/>
            <person name="Herman A."/>
            <person name="Mangelson H."/>
            <person name="Liachko I."/>
            <person name="Sullivan S."/>
            <person name="Sone E.D."/>
            <person name="Koren S."/>
            <person name="Silverstein K.A.T."/>
            <person name="Beckman K.B."/>
            <person name="Gohl D.M."/>
        </authorList>
    </citation>
    <scope>NUCLEOTIDE SEQUENCE</scope>
    <source>
        <strain evidence="3">Duluth1</strain>
        <tissue evidence="3">Whole animal</tissue>
    </source>
</reference>